<name>A0A140GS52_CLOPF</name>
<dbReference type="PATRIC" id="fig|1502.177.peg.3656"/>
<evidence type="ECO:0000313" key="2">
    <source>
        <dbReference type="Proteomes" id="UP000070260"/>
    </source>
</evidence>
<dbReference type="AlphaFoldDB" id="A0A140GS52"/>
<evidence type="ECO:0000313" key="1">
    <source>
        <dbReference type="EMBL" id="AMN31361.1"/>
    </source>
</evidence>
<geneLocation type="plasmid" evidence="1 2">
    <name>pJFP838A</name>
</geneLocation>
<keyword evidence="1" id="KW-0614">Plasmid</keyword>
<protein>
    <submittedName>
        <fullName evidence="1">Uncharacterized protein</fullName>
    </submittedName>
</protein>
<dbReference type="RefSeq" id="WP_061429938.1">
    <property type="nucleotide sequence ID" value="NZ_CATNZX010000001.1"/>
</dbReference>
<dbReference type="EMBL" id="CP013615">
    <property type="protein sequence ID" value="AMN31361.1"/>
    <property type="molecule type" value="Genomic_DNA"/>
</dbReference>
<organism evidence="1 2">
    <name type="scientific">Clostridium perfringens</name>
    <dbReference type="NCBI Taxonomy" id="1502"/>
    <lineage>
        <taxon>Bacteria</taxon>
        <taxon>Bacillati</taxon>
        <taxon>Bacillota</taxon>
        <taxon>Clostridia</taxon>
        <taxon>Eubacteriales</taxon>
        <taxon>Clostridiaceae</taxon>
        <taxon>Clostridium</taxon>
    </lineage>
</organism>
<dbReference type="Proteomes" id="UP000070260">
    <property type="component" value="Plasmid pJFP838A"/>
</dbReference>
<proteinExistence type="predicted"/>
<gene>
    <name evidence="1" type="ORF">JFP838_pA0445</name>
</gene>
<reference evidence="1 2" key="1">
    <citation type="journal article" date="2016" name="PLoS ONE">
        <title>Plasmid Characterization and Chromosome Analysis of Two netF+ Clostridium perfringens Isolates Associated with Foal and Canine Necrotizing Enteritis.</title>
        <authorList>
            <person name="Mehdizadeh Gohari I."/>
            <person name="Kropinski A.M."/>
            <person name="Weese S.J."/>
            <person name="Parreira V.R."/>
            <person name="Whitehead A.E."/>
            <person name="Boerlin P."/>
            <person name="Prescott J.F."/>
        </authorList>
    </citation>
    <scope>NUCLEOTIDE SEQUENCE [LARGE SCALE GENOMIC DNA]</scope>
    <source>
        <strain evidence="1 2">JP838</strain>
        <plasmid evidence="2">Plasmid pJFP838A</plasmid>
    </source>
</reference>
<sequence length="229" mass="26783">MKFVGDIPKDIENKSKNEIVNMIAFAFYRNITNNHLGNFSNINAYLNYSIFKHKGLSKKKIWLLLILIIQKENLNNYGMKIIEKDIDEVIDNIKLINNYELLDLANEISYILVKFNKNLSINPICNNSKCAFLKDDINRVKHIVSKFINEDDISNDIFQCYKFLKNKDILMSFNKTILLSELIFFDVLLNVEAKTLTCKKNILKKIIESVGLKEDKANLLEEEIEKNYF</sequence>
<accession>A0A140GS52</accession>